<protein>
    <submittedName>
        <fullName evidence="7">Tetraspanin-9-like</fullName>
    </submittedName>
</protein>
<evidence type="ECO:0000256" key="6">
    <source>
        <dbReference type="SAM" id="Phobius"/>
    </source>
</evidence>
<feature type="transmembrane region" description="Helical" evidence="6">
    <location>
        <begin position="59"/>
        <end position="81"/>
    </location>
</feature>
<keyword evidence="3 6" id="KW-1133">Transmembrane helix</keyword>
<gene>
    <name evidence="7" type="ORF">BIW11_08964</name>
</gene>
<reference evidence="7 8" key="1">
    <citation type="journal article" date="2017" name="Gigascience">
        <title>Draft genome of the honey bee ectoparasitic mite, Tropilaelaps mercedesae, is shaped by the parasitic life history.</title>
        <authorList>
            <person name="Dong X."/>
            <person name="Armstrong S.D."/>
            <person name="Xia D."/>
            <person name="Makepeace B.L."/>
            <person name="Darby A.C."/>
            <person name="Kadowaki T."/>
        </authorList>
    </citation>
    <scope>NUCLEOTIDE SEQUENCE [LARGE SCALE GENOMIC DNA]</scope>
    <source>
        <strain evidence="7">Wuxi-XJTLU</strain>
    </source>
</reference>
<evidence type="ECO:0000256" key="4">
    <source>
        <dbReference type="ARBA" id="ARBA00023136"/>
    </source>
</evidence>
<dbReference type="PANTHER" id="PTHR19282">
    <property type="entry name" value="TETRASPANIN"/>
    <property type="match status" value="1"/>
</dbReference>
<dbReference type="EMBL" id="MNPL01007739">
    <property type="protein sequence ID" value="OQR74589.1"/>
    <property type="molecule type" value="Genomic_DNA"/>
</dbReference>
<name>A0A1V9XM50_9ACAR</name>
<proteinExistence type="predicted"/>
<comment type="subcellular location">
    <subcellularLocation>
        <location evidence="1">Membrane</location>
        <topology evidence="1">Multi-pass membrane protein</topology>
    </subcellularLocation>
</comment>
<evidence type="ECO:0000256" key="2">
    <source>
        <dbReference type="ARBA" id="ARBA00022692"/>
    </source>
</evidence>
<dbReference type="PRINTS" id="PR00259">
    <property type="entry name" value="TMFOUR"/>
</dbReference>
<feature type="compositionally biased region" description="Polar residues" evidence="5">
    <location>
        <begin position="253"/>
        <end position="262"/>
    </location>
</feature>
<keyword evidence="2 6" id="KW-0812">Transmembrane</keyword>
<dbReference type="AlphaFoldDB" id="A0A1V9XM50"/>
<dbReference type="InterPro" id="IPR018499">
    <property type="entry name" value="Tetraspanin/Peripherin"/>
</dbReference>
<accession>A0A1V9XM50</accession>
<dbReference type="OrthoDB" id="10051670at2759"/>
<dbReference type="InterPro" id="IPR008952">
    <property type="entry name" value="Tetraspanin_EC2_sf"/>
</dbReference>
<organism evidence="7 8">
    <name type="scientific">Tropilaelaps mercedesae</name>
    <dbReference type="NCBI Taxonomy" id="418985"/>
    <lineage>
        <taxon>Eukaryota</taxon>
        <taxon>Metazoa</taxon>
        <taxon>Ecdysozoa</taxon>
        <taxon>Arthropoda</taxon>
        <taxon>Chelicerata</taxon>
        <taxon>Arachnida</taxon>
        <taxon>Acari</taxon>
        <taxon>Parasitiformes</taxon>
        <taxon>Mesostigmata</taxon>
        <taxon>Gamasina</taxon>
        <taxon>Dermanyssoidea</taxon>
        <taxon>Laelapidae</taxon>
        <taxon>Tropilaelaps</taxon>
    </lineage>
</organism>
<comment type="caution">
    <text evidence="7">The sequence shown here is derived from an EMBL/GenBank/DDBJ whole genome shotgun (WGS) entry which is preliminary data.</text>
</comment>
<dbReference type="PANTHER" id="PTHR19282:SF544">
    <property type="entry name" value="TETRASPANIN"/>
    <property type="match status" value="1"/>
</dbReference>
<dbReference type="InParanoid" id="A0A1V9XM50"/>
<feature type="transmembrane region" description="Helical" evidence="6">
    <location>
        <begin position="12"/>
        <end position="39"/>
    </location>
</feature>
<evidence type="ECO:0000256" key="5">
    <source>
        <dbReference type="SAM" id="MobiDB-lite"/>
    </source>
</evidence>
<dbReference type="SUPFAM" id="SSF48652">
    <property type="entry name" value="Tetraspanin"/>
    <property type="match status" value="1"/>
</dbReference>
<evidence type="ECO:0000256" key="3">
    <source>
        <dbReference type="ARBA" id="ARBA00022989"/>
    </source>
</evidence>
<keyword evidence="8" id="KW-1185">Reference proteome</keyword>
<keyword evidence="4 6" id="KW-0472">Membrane</keyword>
<feature type="transmembrane region" description="Helical" evidence="6">
    <location>
        <begin position="227"/>
        <end position="249"/>
    </location>
</feature>
<evidence type="ECO:0000313" key="8">
    <source>
        <dbReference type="Proteomes" id="UP000192247"/>
    </source>
</evidence>
<dbReference type="Proteomes" id="UP000192247">
    <property type="component" value="Unassembled WGS sequence"/>
</dbReference>
<sequence length="332" mass="37304">MSSSSPRRSSGALEITHMALTAVLWLIGLAVVIVGSLLLSDARTSGLQSLQQFGPLQNAALLVIIIGALIIVLGILGCIAVNSRHRLMLLLFSFFLGCLIILEIAACVLAWYYQKGSTLQGKLEILIDRVIHQYHEVWRSGNDRYEDGNWNFNRNDLSFIEYTLRCCGSTRGIEDYTMRRITVPNSCFNRDYSIYGYNYDYNQGIMYNDIGCVKALQDFLFKHGLTLGLLCVLALLIEVTLIVLSLVFICKSSSDDSNSTQYKDVLKRKQQSQTPTRSETERAALVPRLQPYHTQSEQRRDMAISENIPIQPAAQYQETSNALKNSVLSENV</sequence>
<feature type="region of interest" description="Disordered" evidence="5">
    <location>
        <begin position="253"/>
        <end position="281"/>
    </location>
</feature>
<evidence type="ECO:0000256" key="1">
    <source>
        <dbReference type="ARBA" id="ARBA00004141"/>
    </source>
</evidence>
<dbReference type="STRING" id="418985.A0A1V9XM50"/>
<dbReference type="GO" id="GO:0005886">
    <property type="term" value="C:plasma membrane"/>
    <property type="evidence" value="ECO:0007669"/>
    <property type="project" value="TreeGrafter"/>
</dbReference>
<evidence type="ECO:0000313" key="7">
    <source>
        <dbReference type="EMBL" id="OQR74589.1"/>
    </source>
</evidence>
<dbReference type="Pfam" id="PF00335">
    <property type="entry name" value="Tetraspanin"/>
    <property type="match status" value="1"/>
</dbReference>
<feature type="transmembrane region" description="Helical" evidence="6">
    <location>
        <begin position="88"/>
        <end position="113"/>
    </location>
</feature>